<feature type="transmembrane region" description="Helical" evidence="1">
    <location>
        <begin position="81"/>
        <end position="102"/>
    </location>
</feature>
<evidence type="ECO:0000256" key="1">
    <source>
        <dbReference type="SAM" id="Phobius"/>
    </source>
</evidence>
<gene>
    <name evidence="2" type="ORF">DFH08DRAFT_705094</name>
</gene>
<evidence type="ECO:0000313" key="3">
    <source>
        <dbReference type="Proteomes" id="UP001218218"/>
    </source>
</evidence>
<keyword evidence="1" id="KW-1133">Transmembrane helix</keyword>
<keyword evidence="3" id="KW-1185">Reference proteome</keyword>
<keyword evidence="1" id="KW-0472">Membrane</keyword>
<feature type="transmembrane region" description="Helical" evidence="1">
    <location>
        <begin position="177"/>
        <end position="198"/>
    </location>
</feature>
<feature type="transmembrane region" description="Helical" evidence="1">
    <location>
        <begin position="55"/>
        <end position="75"/>
    </location>
</feature>
<feature type="transmembrane region" description="Helical" evidence="1">
    <location>
        <begin position="132"/>
        <end position="157"/>
    </location>
</feature>
<dbReference type="AlphaFoldDB" id="A0AAD7EM11"/>
<reference evidence="2" key="1">
    <citation type="submission" date="2023-03" db="EMBL/GenBank/DDBJ databases">
        <title>Massive genome expansion in bonnet fungi (Mycena s.s.) driven by repeated elements and novel gene families across ecological guilds.</title>
        <authorList>
            <consortium name="Lawrence Berkeley National Laboratory"/>
            <person name="Harder C.B."/>
            <person name="Miyauchi S."/>
            <person name="Viragh M."/>
            <person name="Kuo A."/>
            <person name="Thoen E."/>
            <person name="Andreopoulos B."/>
            <person name="Lu D."/>
            <person name="Skrede I."/>
            <person name="Drula E."/>
            <person name="Henrissat B."/>
            <person name="Morin E."/>
            <person name="Kohler A."/>
            <person name="Barry K."/>
            <person name="LaButti K."/>
            <person name="Morin E."/>
            <person name="Salamov A."/>
            <person name="Lipzen A."/>
            <person name="Mereny Z."/>
            <person name="Hegedus B."/>
            <person name="Baldrian P."/>
            <person name="Stursova M."/>
            <person name="Weitz H."/>
            <person name="Taylor A."/>
            <person name="Grigoriev I.V."/>
            <person name="Nagy L.G."/>
            <person name="Martin F."/>
            <person name="Kauserud H."/>
        </authorList>
    </citation>
    <scope>NUCLEOTIDE SEQUENCE</scope>
    <source>
        <strain evidence="2">CBHHK002</strain>
    </source>
</reference>
<feature type="non-terminal residue" evidence="2">
    <location>
        <position position="205"/>
    </location>
</feature>
<protein>
    <submittedName>
        <fullName evidence="2">Uncharacterized protein</fullName>
    </submittedName>
</protein>
<keyword evidence="1" id="KW-0812">Transmembrane</keyword>
<proteinExistence type="predicted"/>
<comment type="caution">
    <text evidence="2">The sequence shown here is derived from an EMBL/GenBank/DDBJ whole genome shotgun (WGS) entry which is preliminary data.</text>
</comment>
<organism evidence="2 3">
    <name type="scientific">Mycena albidolilacea</name>
    <dbReference type="NCBI Taxonomy" id="1033008"/>
    <lineage>
        <taxon>Eukaryota</taxon>
        <taxon>Fungi</taxon>
        <taxon>Dikarya</taxon>
        <taxon>Basidiomycota</taxon>
        <taxon>Agaricomycotina</taxon>
        <taxon>Agaricomycetes</taxon>
        <taxon>Agaricomycetidae</taxon>
        <taxon>Agaricales</taxon>
        <taxon>Marasmiineae</taxon>
        <taxon>Mycenaceae</taxon>
        <taxon>Mycena</taxon>
    </lineage>
</organism>
<accession>A0AAD7EM11</accession>
<sequence>MAVANADQWHDGSPGALLTTWLPPDAIVPPHLLNFRHSWEGFIDSLLRQWETQNYVSALLLAAIITMLQIDAAASDPIARTTAILSLISALMSVLFGSMYIIRFGTMRKMYKAAIWADEAQNTRTSVLWNEWIMLAIPAVWLAWSLILFVTCIMAYAWRTGAAEDPVNAALSNNAALGLRIGASAVLGVALVYFFLVVKTFRKYG</sequence>
<dbReference type="EMBL" id="JARIHO010000028">
    <property type="protein sequence ID" value="KAJ7339203.1"/>
    <property type="molecule type" value="Genomic_DNA"/>
</dbReference>
<evidence type="ECO:0000313" key="2">
    <source>
        <dbReference type="EMBL" id="KAJ7339203.1"/>
    </source>
</evidence>
<name>A0AAD7EM11_9AGAR</name>
<dbReference type="Proteomes" id="UP001218218">
    <property type="component" value="Unassembled WGS sequence"/>
</dbReference>